<proteinExistence type="predicted"/>
<keyword evidence="2" id="KW-1185">Reference proteome</keyword>
<dbReference type="Proteomes" id="UP000294650">
    <property type="component" value="Unassembled WGS sequence"/>
</dbReference>
<evidence type="ECO:0000313" key="2">
    <source>
        <dbReference type="Proteomes" id="UP000294650"/>
    </source>
</evidence>
<dbReference type="InterPro" id="IPR020534">
    <property type="entry name" value="Uncharacterised_YqxA"/>
</dbReference>
<organism evidence="1 2">
    <name type="scientific">Melghiribacillus thermohalophilus</name>
    <dbReference type="NCBI Taxonomy" id="1324956"/>
    <lineage>
        <taxon>Bacteria</taxon>
        <taxon>Bacillati</taxon>
        <taxon>Bacillota</taxon>
        <taxon>Bacilli</taxon>
        <taxon>Bacillales</taxon>
        <taxon>Bacillaceae</taxon>
        <taxon>Melghiribacillus</taxon>
    </lineage>
</organism>
<gene>
    <name evidence="1" type="ORF">EDD68_101404</name>
</gene>
<dbReference type="RefSeq" id="WP_165902026.1">
    <property type="nucleotide sequence ID" value="NZ_SMAN01000001.1"/>
</dbReference>
<dbReference type="EMBL" id="SMAN01000001">
    <property type="protein sequence ID" value="TCT27038.1"/>
    <property type="molecule type" value="Genomic_DNA"/>
</dbReference>
<accession>A0A4R3NHT2</accession>
<protein>
    <submittedName>
        <fullName evidence="1">Uncharacterized protein DUF3679</fullName>
    </submittedName>
</protein>
<name>A0A4R3NHT2_9BACI</name>
<evidence type="ECO:0000313" key="1">
    <source>
        <dbReference type="EMBL" id="TCT27038.1"/>
    </source>
</evidence>
<comment type="caution">
    <text evidence="1">The sequence shown here is derived from an EMBL/GenBank/DDBJ whole genome shotgun (WGS) entry which is preliminary data.</text>
</comment>
<reference evidence="1 2" key="1">
    <citation type="submission" date="2019-03" db="EMBL/GenBank/DDBJ databases">
        <title>Genomic Encyclopedia of Type Strains, Phase IV (KMG-IV): sequencing the most valuable type-strain genomes for metagenomic binning, comparative biology and taxonomic classification.</title>
        <authorList>
            <person name="Goeker M."/>
        </authorList>
    </citation>
    <scope>NUCLEOTIDE SEQUENCE [LARGE SCALE GENOMIC DNA]</scope>
    <source>
        <strain evidence="1 2">DSM 25894</strain>
    </source>
</reference>
<dbReference type="Pfam" id="PF12438">
    <property type="entry name" value="DUF3679"/>
    <property type="match status" value="1"/>
</dbReference>
<sequence length="111" mass="12882">MVRFTLLFFLMIILFLSGVIVGFDQAGEGIQTIRGNPFENFDALNIQQSDGESAEVQVMGETFEEMQLKYRDTESEHITEKMATLIEKGVKWLYNQVIQVIYKMTEMIYQI</sequence>
<dbReference type="AlphaFoldDB" id="A0A4R3NHT2"/>